<protein>
    <recommendedName>
        <fullName evidence="5">Rieske domain-containing protein</fullName>
    </recommendedName>
</protein>
<reference evidence="6" key="1">
    <citation type="journal article" date="2014" name="Int. J. Syst. Evol. Microbiol.">
        <title>Complete genome sequence of Corynebacterium casei LMG S-19264T (=DSM 44701T), isolated from a smear-ripened cheese.</title>
        <authorList>
            <consortium name="US DOE Joint Genome Institute (JGI-PGF)"/>
            <person name="Walter F."/>
            <person name="Albersmeier A."/>
            <person name="Kalinowski J."/>
            <person name="Ruckert C."/>
        </authorList>
    </citation>
    <scope>NUCLEOTIDE SEQUENCE</scope>
    <source>
        <strain evidence="6">CGMCC 4.7299</strain>
    </source>
</reference>
<accession>A0A8J3C6M0</accession>
<sequence length="133" mass="13460">MTARPAEPGSAAGVSTAEPVIVAALGEIPLGEGRAYAVGDAMVAVFRLRDGSVRAVSAVCPHRGGPLADGQIDRSVVLCPLHLNAFDLTTGCSLSGQPDLTVYPVAVDDQDRVVVSPPVLSPPVPSPVPSPGD</sequence>
<keyword evidence="3" id="KW-0408">Iron</keyword>
<name>A0A8J3C6M0_9ACTN</name>
<comment type="caution">
    <text evidence="6">The sequence shown here is derived from an EMBL/GenBank/DDBJ whole genome shotgun (WGS) entry which is preliminary data.</text>
</comment>
<dbReference type="PANTHER" id="PTHR21496">
    <property type="entry name" value="FERREDOXIN-RELATED"/>
    <property type="match status" value="1"/>
</dbReference>
<evidence type="ECO:0000256" key="1">
    <source>
        <dbReference type="ARBA" id="ARBA00022714"/>
    </source>
</evidence>
<evidence type="ECO:0000256" key="2">
    <source>
        <dbReference type="ARBA" id="ARBA00022723"/>
    </source>
</evidence>
<evidence type="ECO:0000313" key="7">
    <source>
        <dbReference type="Proteomes" id="UP000656042"/>
    </source>
</evidence>
<dbReference type="InterPro" id="IPR017941">
    <property type="entry name" value="Rieske_2Fe-2S"/>
</dbReference>
<dbReference type="Gene3D" id="2.102.10.10">
    <property type="entry name" value="Rieske [2Fe-2S] iron-sulphur domain"/>
    <property type="match status" value="1"/>
</dbReference>
<evidence type="ECO:0000256" key="4">
    <source>
        <dbReference type="ARBA" id="ARBA00023014"/>
    </source>
</evidence>
<dbReference type="Pfam" id="PF00355">
    <property type="entry name" value="Rieske"/>
    <property type="match status" value="1"/>
</dbReference>
<dbReference type="EMBL" id="BMMX01000048">
    <property type="protein sequence ID" value="GGL15472.1"/>
    <property type="molecule type" value="Genomic_DNA"/>
</dbReference>
<dbReference type="RefSeq" id="WP_189082477.1">
    <property type="nucleotide sequence ID" value="NZ_BMMX01000048.1"/>
</dbReference>
<evidence type="ECO:0000256" key="3">
    <source>
        <dbReference type="ARBA" id="ARBA00023004"/>
    </source>
</evidence>
<keyword evidence="7" id="KW-1185">Reference proteome</keyword>
<dbReference type="SUPFAM" id="SSF50022">
    <property type="entry name" value="ISP domain"/>
    <property type="match status" value="1"/>
</dbReference>
<dbReference type="AlphaFoldDB" id="A0A8J3C6M0"/>
<reference evidence="6" key="2">
    <citation type="submission" date="2020-09" db="EMBL/GenBank/DDBJ databases">
        <authorList>
            <person name="Sun Q."/>
            <person name="Zhou Y."/>
        </authorList>
    </citation>
    <scope>NUCLEOTIDE SEQUENCE</scope>
    <source>
        <strain evidence="6">CGMCC 4.7299</strain>
    </source>
</reference>
<evidence type="ECO:0000259" key="5">
    <source>
        <dbReference type="PROSITE" id="PS51296"/>
    </source>
</evidence>
<dbReference type="GO" id="GO:0016705">
    <property type="term" value="F:oxidoreductase activity, acting on paired donors, with incorporation or reduction of molecular oxygen"/>
    <property type="evidence" value="ECO:0007669"/>
    <property type="project" value="UniProtKB-ARBA"/>
</dbReference>
<keyword evidence="4" id="KW-0411">Iron-sulfur</keyword>
<evidence type="ECO:0000313" key="6">
    <source>
        <dbReference type="EMBL" id="GGL15472.1"/>
    </source>
</evidence>
<dbReference type="GO" id="GO:0004497">
    <property type="term" value="F:monooxygenase activity"/>
    <property type="evidence" value="ECO:0007669"/>
    <property type="project" value="UniProtKB-ARBA"/>
</dbReference>
<dbReference type="Proteomes" id="UP000656042">
    <property type="component" value="Unassembled WGS sequence"/>
</dbReference>
<dbReference type="PANTHER" id="PTHR21496:SF23">
    <property type="entry name" value="3-PHENYLPROPIONATE_CINNAMIC ACID DIOXYGENASE FERREDOXIN SUBUNIT"/>
    <property type="match status" value="1"/>
</dbReference>
<dbReference type="InterPro" id="IPR036922">
    <property type="entry name" value="Rieske_2Fe-2S_sf"/>
</dbReference>
<dbReference type="CDD" id="cd03467">
    <property type="entry name" value="Rieske"/>
    <property type="match status" value="1"/>
</dbReference>
<dbReference type="GO" id="GO:0051537">
    <property type="term" value="F:2 iron, 2 sulfur cluster binding"/>
    <property type="evidence" value="ECO:0007669"/>
    <property type="project" value="UniProtKB-KW"/>
</dbReference>
<feature type="domain" description="Rieske" evidence="5">
    <location>
        <begin position="20"/>
        <end position="114"/>
    </location>
</feature>
<organism evidence="6 7">
    <name type="scientific">Mangrovihabitans endophyticus</name>
    <dbReference type="NCBI Taxonomy" id="1751298"/>
    <lineage>
        <taxon>Bacteria</taxon>
        <taxon>Bacillati</taxon>
        <taxon>Actinomycetota</taxon>
        <taxon>Actinomycetes</taxon>
        <taxon>Micromonosporales</taxon>
        <taxon>Micromonosporaceae</taxon>
        <taxon>Mangrovihabitans</taxon>
    </lineage>
</organism>
<dbReference type="GO" id="GO:0046872">
    <property type="term" value="F:metal ion binding"/>
    <property type="evidence" value="ECO:0007669"/>
    <property type="project" value="UniProtKB-KW"/>
</dbReference>
<keyword evidence="2" id="KW-0479">Metal-binding</keyword>
<gene>
    <name evidence="6" type="ORF">GCM10012284_57670</name>
</gene>
<dbReference type="PROSITE" id="PS51296">
    <property type="entry name" value="RIESKE"/>
    <property type="match status" value="1"/>
</dbReference>
<proteinExistence type="predicted"/>
<keyword evidence="1" id="KW-0001">2Fe-2S</keyword>